<protein>
    <submittedName>
        <fullName evidence="1">Uncharacterized protein</fullName>
    </submittedName>
</protein>
<dbReference type="AntiFam" id="ANF00246">
    <property type="entry name" value="Shadow ORF (opposite dctM)"/>
</dbReference>
<proteinExistence type="predicted"/>
<dbReference type="Proteomes" id="UP000321113">
    <property type="component" value="Unassembled WGS sequence"/>
</dbReference>
<name>A0A511QQA9_9VIBR</name>
<keyword evidence="2" id="KW-1185">Reference proteome</keyword>
<sequence>MILFDRPPFCIKSPAKMKRGTAINGKESAPVTIERAIKLKGGVPSTKLITNRELIPKLIAIGTPKISKAPSAQNKIIPDILNLYW</sequence>
<organism evidence="1 2">
    <name type="scientific">Vibrio superstes NBRC 103154</name>
    <dbReference type="NCBI Taxonomy" id="1219062"/>
    <lineage>
        <taxon>Bacteria</taxon>
        <taxon>Pseudomonadati</taxon>
        <taxon>Pseudomonadota</taxon>
        <taxon>Gammaproteobacteria</taxon>
        <taxon>Vibrionales</taxon>
        <taxon>Vibrionaceae</taxon>
        <taxon>Vibrio</taxon>
    </lineage>
</organism>
<accession>A0A511QQA9</accession>
<reference evidence="1 2" key="1">
    <citation type="submission" date="2019-07" db="EMBL/GenBank/DDBJ databases">
        <title>Whole genome shotgun sequence of Vibrio superstes NBRC 103154.</title>
        <authorList>
            <person name="Hosoyama A."/>
            <person name="Uohara A."/>
            <person name="Ohji S."/>
            <person name="Ichikawa N."/>
        </authorList>
    </citation>
    <scope>NUCLEOTIDE SEQUENCE [LARGE SCALE GENOMIC DNA]</scope>
    <source>
        <strain evidence="1 2">NBRC 103154</strain>
    </source>
</reference>
<gene>
    <name evidence="1" type="ORF">VSU01S_13310</name>
</gene>
<dbReference type="AlphaFoldDB" id="A0A511QQA9"/>
<dbReference type="EMBL" id="BJXK01000004">
    <property type="protein sequence ID" value="GEM79086.1"/>
    <property type="molecule type" value="Genomic_DNA"/>
</dbReference>
<evidence type="ECO:0000313" key="1">
    <source>
        <dbReference type="EMBL" id="GEM79086.1"/>
    </source>
</evidence>
<comment type="caution">
    <text evidence="1">The sequence shown here is derived from an EMBL/GenBank/DDBJ whole genome shotgun (WGS) entry which is preliminary data.</text>
</comment>
<evidence type="ECO:0000313" key="2">
    <source>
        <dbReference type="Proteomes" id="UP000321113"/>
    </source>
</evidence>